<reference evidence="1 2" key="1">
    <citation type="submission" date="2018-10" db="EMBL/GenBank/DDBJ databases">
        <title>Genome sequencing of Mucilaginibacter sp. HYN0043.</title>
        <authorList>
            <person name="Kim M."/>
            <person name="Yi H."/>
        </authorList>
    </citation>
    <scope>NUCLEOTIDE SEQUENCE [LARGE SCALE GENOMIC DNA]</scope>
    <source>
        <strain evidence="1 2">HYN0043</strain>
    </source>
</reference>
<dbReference type="Proteomes" id="UP000270046">
    <property type="component" value="Chromosome"/>
</dbReference>
<protein>
    <submittedName>
        <fullName evidence="1">Uncharacterized protein</fullName>
    </submittedName>
</protein>
<proteinExistence type="predicted"/>
<evidence type="ECO:0000313" key="2">
    <source>
        <dbReference type="Proteomes" id="UP000270046"/>
    </source>
</evidence>
<name>A0A494W6S8_9SPHI</name>
<accession>A0A494W6S8</accession>
<dbReference type="KEGG" id="muh:HYN43_030035"/>
<gene>
    <name evidence="1" type="ORF">HYN43_030035</name>
</gene>
<organism evidence="1 2">
    <name type="scientific">Mucilaginibacter celer</name>
    <dbReference type="NCBI Taxonomy" id="2305508"/>
    <lineage>
        <taxon>Bacteria</taxon>
        <taxon>Pseudomonadati</taxon>
        <taxon>Bacteroidota</taxon>
        <taxon>Sphingobacteriia</taxon>
        <taxon>Sphingobacteriales</taxon>
        <taxon>Sphingobacteriaceae</taxon>
        <taxon>Mucilaginibacter</taxon>
    </lineage>
</organism>
<sequence length="135" mass="14627">MKNKRLFKVALIALLLIGSQLLFAFKPVNSKSAYKLKSVRMTRLNARQAQYYFYFSDGNGNNVTLSGRGGVGSGNVNTFIIEYFGTNPDNAVAAGTASGTYSIDLVNSTATINVTFQASGHAQEWYNGFATYSAI</sequence>
<dbReference type="EMBL" id="CP032869">
    <property type="protein sequence ID" value="AYL99248.1"/>
    <property type="molecule type" value="Genomic_DNA"/>
</dbReference>
<evidence type="ECO:0000313" key="1">
    <source>
        <dbReference type="EMBL" id="AYL99248.1"/>
    </source>
</evidence>
<keyword evidence="2" id="KW-1185">Reference proteome</keyword>
<dbReference type="AlphaFoldDB" id="A0A494W6S8"/>
<dbReference type="OrthoDB" id="794615at2"/>